<dbReference type="AlphaFoldDB" id="A0A495JS67"/>
<protein>
    <recommendedName>
        <fullName evidence="2">Pyrroline-5-carboxylate reductase catalytic N-terminal domain-containing protein</fullName>
    </recommendedName>
</protein>
<gene>
    <name evidence="3" type="ORF">BDK92_5752</name>
</gene>
<sequence length="270" mass="28185">MYGGADSAALVVWWLAPTGGNLGDAPVIRTTRRWSGMWAAGWRLSPGMTTIGLIGSGHIGGTVARLAVAAGHDVVLSNSRGPETLQELVAELGPGARAGTPDEAARAGDLVVVTIPLKAYRSVPVEPLAGKVVIDTNNYYPERDGQFAELDDDSTTSSELLQHHLPTSRVVKAFNNIYFAHLRSLARPSGAADRSALAIAGDDAAAKATVVEFLDTIGYDAVDAGSLAEGGRRFQPGTPAYGGMYAAKDGNFWELPGVPFDAASLRALLG</sequence>
<dbReference type="PANTHER" id="PTHR14239:SF10">
    <property type="entry name" value="REDUCTASE"/>
    <property type="match status" value="1"/>
</dbReference>
<dbReference type="Gene3D" id="3.40.50.720">
    <property type="entry name" value="NAD(P)-binding Rossmann-like Domain"/>
    <property type="match status" value="1"/>
</dbReference>
<dbReference type="Pfam" id="PF03807">
    <property type="entry name" value="F420_oxidored"/>
    <property type="match status" value="1"/>
</dbReference>
<evidence type="ECO:0000313" key="3">
    <source>
        <dbReference type="EMBL" id="RKR91358.1"/>
    </source>
</evidence>
<dbReference type="SUPFAM" id="SSF51735">
    <property type="entry name" value="NAD(P)-binding Rossmann-fold domains"/>
    <property type="match status" value="1"/>
</dbReference>
<proteinExistence type="predicted"/>
<dbReference type="InterPro" id="IPR028939">
    <property type="entry name" value="P5C_Rdtase_cat_N"/>
</dbReference>
<keyword evidence="4" id="KW-1185">Reference proteome</keyword>
<feature type="domain" description="Pyrroline-5-carboxylate reductase catalytic N-terminal" evidence="2">
    <location>
        <begin position="50"/>
        <end position="139"/>
    </location>
</feature>
<evidence type="ECO:0000259" key="2">
    <source>
        <dbReference type="Pfam" id="PF03807"/>
    </source>
</evidence>
<dbReference type="PANTHER" id="PTHR14239">
    <property type="entry name" value="DUDULIN-RELATED"/>
    <property type="match status" value="1"/>
</dbReference>
<dbReference type="EMBL" id="RBKT01000001">
    <property type="protein sequence ID" value="RKR91358.1"/>
    <property type="molecule type" value="Genomic_DNA"/>
</dbReference>
<dbReference type="InterPro" id="IPR036291">
    <property type="entry name" value="NAD(P)-bd_dom_sf"/>
</dbReference>
<comment type="caution">
    <text evidence="3">The sequence shown here is derived from an EMBL/GenBank/DDBJ whole genome shotgun (WGS) entry which is preliminary data.</text>
</comment>
<accession>A0A495JS67</accession>
<dbReference type="InterPro" id="IPR051267">
    <property type="entry name" value="STEAP_metalloreductase"/>
</dbReference>
<evidence type="ECO:0000256" key="1">
    <source>
        <dbReference type="ARBA" id="ARBA00023002"/>
    </source>
</evidence>
<name>A0A495JS67_9ACTN</name>
<keyword evidence="1" id="KW-0560">Oxidoreductase</keyword>
<dbReference type="Proteomes" id="UP000277671">
    <property type="component" value="Unassembled WGS sequence"/>
</dbReference>
<dbReference type="GO" id="GO:0016491">
    <property type="term" value="F:oxidoreductase activity"/>
    <property type="evidence" value="ECO:0007669"/>
    <property type="project" value="UniProtKB-KW"/>
</dbReference>
<reference evidence="3 4" key="1">
    <citation type="submission" date="2018-10" db="EMBL/GenBank/DDBJ databases">
        <title>Sequencing the genomes of 1000 actinobacteria strains.</title>
        <authorList>
            <person name="Klenk H.-P."/>
        </authorList>
    </citation>
    <scope>NUCLEOTIDE SEQUENCE [LARGE SCALE GENOMIC DNA]</scope>
    <source>
        <strain evidence="3 4">DSM 45175</strain>
    </source>
</reference>
<organism evidence="3 4">
    <name type="scientific">Micromonospora pisi</name>
    <dbReference type="NCBI Taxonomy" id="589240"/>
    <lineage>
        <taxon>Bacteria</taxon>
        <taxon>Bacillati</taxon>
        <taxon>Actinomycetota</taxon>
        <taxon>Actinomycetes</taxon>
        <taxon>Micromonosporales</taxon>
        <taxon>Micromonosporaceae</taxon>
        <taxon>Micromonospora</taxon>
    </lineage>
</organism>
<evidence type="ECO:0000313" key="4">
    <source>
        <dbReference type="Proteomes" id="UP000277671"/>
    </source>
</evidence>